<dbReference type="Proteomes" id="UP000587477">
    <property type="component" value="Chromosome"/>
</dbReference>
<dbReference type="EC" id="1.1.1.-" evidence="3"/>
<dbReference type="GO" id="GO:0005737">
    <property type="term" value="C:cytoplasm"/>
    <property type="evidence" value="ECO:0007669"/>
    <property type="project" value="TreeGrafter"/>
</dbReference>
<dbReference type="Gene3D" id="3.20.20.100">
    <property type="entry name" value="NADP-dependent oxidoreductase domain"/>
    <property type="match status" value="1"/>
</dbReference>
<dbReference type="CDD" id="cd19076">
    <property type="entry name" value="AKR_AKR13A_13D"/>
    <property type="match status" value="1"/>
</dbReference>
<gene>
    <name evidence="3" type="primary">iolS_2</name>
    <name evidence="3" type="ORF">BACVE_001793</name>
</gene>
<dbReference type="PANTHER" id="PTHR43625">
    <property type="entry name" value="AFLATOXIN B1 ALDEHYDE REDUCTASE"/>
    <property type="match status" value="1"/>
</dbReference>
<evidence type="ECO:0000256" key="1">
    <source>
        <dbReference type="ARBA" id="ARBA00023002"/>
    </source>
</evidence>
<dbReference type="GO" id="GO:0016491">
    <property type="term" value="F:oxidoreductase activity"/>
    <property type="evidence" value="ECO:0007669"/>
    <property type="project" value="UniProtKB-KW"/>
</dbReference>
<dbReference type="RefSeq" id="WP_017418510.1">
    <property type="nucleotide sequence ID" value="NZ_BDDG01000001.1"/>
</dbReference>
<dbReference type="PRINTS" id="PR00069">
    <property type="entry name" value="ALDKETRDTASE"/>
</dbReference>
<dbReference type="AlphaFoldDB" id="A0A411AC39"/>
<reference evidence="4" key="1">
    <citation type="submission" date="2020-10" db="EMBL/GenBank/DDBJ databases">
        <title>Complete genome sequence of Bacillus velezensis NST6.</title>
        <authorList>
            <person name="Choi J."/>
        </authorList>
    </citation>
    <scope>NUCLEOTIDE SEQUENCE [LARGE SCALE GENOMIC DNA]</scope>
    <source>
        <strain evidence="4">NST6</strain>
    </source>
</reference>
<feature type="domain" description="NADP-dependent oxidoreductase" evidence="2">
    <location>
        <begin position="14"/>
        <end position="304"/>
    </location>
</feature>
<keyword evidence="1 3" id="KW-0560">Oxidoreductase</keyword>
<dbReference type="EMBL" id="CP063687">
    <property type="protein sequence ID" value="QOY26782.1"/>
    <property type="molecule type" value="Genomic_DNA"/>
</dbReference>
<evidence type="ECO:0000313" key="3">
    <source>
        <dbReference type="EMBL" id="QOY26782.1"/>
    </source>
</evidence>
<protein>
    <submittedName>
        <fullName evidence="3">Aldo-keto reductase IolS</fullName>
        <ecNumber evidence="3">1.1.1.-</ecNumber>
    </submittedName>
</protein>
<dbReference type="SMR" id="A0A411AC39"/>
<sequence length="326" mass="36332">MKDRTIGSMRVSAMGLGCMGMSEYYGSQSEEESISTLHHAVHLGVNLFDTADQYGLGANEELVGRALAPFRKELCLATKFGYVRSEKGEFIEINGRPDYVKKACDASLKRLGTDYIDLYYLHRVDPRVPIEETVGAMKELIDEGKVRYIGLSEASAETIRRAVRIHPIAALQSEYSLWSREAEEHVLPACRELGISFVPYSPLGRGFLSGKMTSTDQLDADDYRRRTPRFQGDNLAVNIGLVQKLTAIAREMNITAPQLALAWVLANGDDLIPIPGTKKKHYLEENLAALDIVLPEDVKARLDEMFPIGTAAGERYPEQMMTLLDE</sequence>
<name>A0A411AC39_BACVE</name>
<accession>A0A411AC39</accession>
<dbReference type="InterPro" id="IPR036812">
    <property type="entry name" value="NAD(P)_OxRdtase_dom_sf"/>
</dbReference>
<dbReference type="InterPro" id="IPR050791">
    <property type="entry name" value="Aldo-Keto_reductase"/>
</dbReference>
<proteinExistence type="predicted"/>
<dbReference type="InterPro" id="IPR023210">
    <property type="entry name" value="NADP_OxRdtase_dom"/>
</dbReference>
<dbReference type="PANTHER" id="PTHR43625:SF40">
    <property type="entry name" value="ALDO-KETO REDUCTASE YAKC [NADP(+)]"/>
    <property type="match status" value="1"/>
</dbReference>
<dbReference type="SUPFAM" id="SSF51430">
    <property type="entry name" value="NAD(P)-linked oxidoreductase"/>
    <property type="match status" value="1"/>
</dbReference>
<evidence type="ECO:0000259" key="2">
    <source>
        <dbReference type="Pfam" id="PF00248"/>
    </source>
</evidence>
<evidence type="ECO:0000313" key="4">
    <source>
        <dbReference type="Proteomes" id="UP000587477"/>
    </source>
</evidence>
<organism evidence="3 4">
    <name type="scientific">Bacillus velezensis</name>
    <dbReference type="NCBI Taxonomy" id="492670"/>
    <lineage>
        <taxon>Bacteria</taxon>
        <taxon>Bacillati</taxon>
        <taxon>Bacillota</taxon>
        <taxon>Bacilli</taxon>
        <taxon>Bacillales</taxon>
        <taxon>Bacillaceae</taxon>
        <taxon>Bacillus</taxon>
        <taxon>Bacillus amyloliquefaciens group</taxon>
    </lineage>
</organism>
<dbReference type="Pfam" id="PF00248">
    <property type="entry name" value="Aldo_ket_red"/>
    <property type="match status" value="1"/>
</dbReference>
<dbReference type="InterPro" id="IPR020471">
    <property type="entry name" value="AKR"/>
</dbReference>